<evidence type="ECO:0000313" key="1">
    <source>
        <dbReference type="EMBL" id="EGH36254.1"/>
    </source>
</evidence>
<dbReference type="AlphaFoldDB" id="F3G1B2"/>
<dbReference type="Proteomes" id="UP000004471">
    <property type="component" value="Unassembled WGS sequence"/>
</dbReference>
<dbReference type="EMBL" id="AEAH01004620">
    <property type="protein sequence ID" value="EGH36254.1"/>
    <property type="molecule type" value="Genomic_DNA"/>
</dbReference>
<proteinExistence type="predicted"/>
<protein>
    <submittedName>
        <fullName evidence="1">Non ribosomal peptide synthase, antibiotic synthesis</fullName>
    </submittedName>
</protein>
<dbReference type="HOGENOM" id="CLU_3386507_0_0_6"/>
<dbReference type="Gene3D" id="2.30.38.10">
    <property type="entry name" value="Luciferase, Domain 3"/>
    <property type="match status" value="1"/>
</dbReference>
<gene>
    <name evidence="1" type="ORF">PSYJA_47158</name>
</gene>
<feature type="non-terminal residue" evidence="1">
    <location>
        <position position="1"/>
    </location>
</feature>
<name>F3G1B2_PSESX</name>
<reference evidence="1 2" key="1">
    <citation type="journal article" date="2011" name="PLoS Pathog.">
        <title>Dynamic evolution of pathogenicity revealed by sequencing and comparative genomics of 19 Pseudomonas syringae isolates.</title>
        <authorList>
            <person name="Baltrus D.A."/>
            <person name="Nishimura M.T."/>
            <person name="Romanchuk A."/>
            <person name="Chang J.H."/>
            <person name="Mukhtar M.S."/>
            <person name="Cherkis K."/>
            <person name="Roach J."/>
            <person name="Grant S.R."/>
            <person name="Jones C.D."/>
            <person name="Dangl J.L."/>
        </authorList>
    </citation>
    <scope>NUCLEOTIDE SEQUENCE [LARGE SCALE GENOMIC DNA]</scope>
    <source>
        <strain evidence="2">M301072PT</strain>
    </source>
</reference>
<sequence>FVPDPFSNDGGRLYRTGDLARWLPDGNLEYLAP</sequence>
<organism evidence="1 2">
    <name type="scientific">Pseudomonas syringae pv. japonica str. M301072</name>
    <dbReference type="NCBI Taxonomy" id="629262"/>
    <lineage>
        <taxon>Bacteria</taxon>
        <taxon>Pseudomonadati</taxon>
        <taxon>Pseudomonadota</taxon>
        <taxon>Gammaproteobacteria</taxon>
        <taxon>Pseudomonadales</taxon>
        <taxon>Pseudomonadaceae</taxon>
        <taxon>Pseudomonas</taxon>
        <taxon>Pseudomonas syringae</taxon>
    </lineage>
</organism>
<accession>F3G1B2</accession>
<feature type="non-terminal residue" evidence="1">
    <location>
        <position position="33"/>
    </location>
</feature>
<dbReference type="SUPFAM" id="SSF56801">
    <property type="entry name" value="Acetyl-CoA synthetase-like"/>
    <property type="match status" value="1"/>
</dbReference>
<evidence type="ECO:0000313" key="2">
    <source>
        <dbReference type="Proteomes" id="UP000004471"/>
    </source>
</evidence>
<comment type="caution">
    <text evidence="1">The sequence shown here is derived from an EMBL/GenBank/DDBJ whole genome shotgun (WGS) entry which is preliminary data.</text>
</comment>